<feature type="transmembrane region" description="Helical" evidence="7">
    <location>
        <begin position="39"/>
        <end position="59"/>
    </location>
</feature>
<evidence type="ECO:0000256" key="2">
    <source>
        <dbReference type="ARBA" id="ARBA00022448"/>
    </source>
</evidence>
<dbReference type="Gene3D" id="1.10.3720.10">
    <property type="entry name" value="MetI-like"/>
    <property type="match status" value="1"/>
</dbReference>
<comment type="caution">
    <text evidence="10">The sequence shown here is derived from an EMBL/GenBank/DDBJ whole genome shotgun (WGS) entry which is preliminary data.</text>
</comment>
<dbReference type="InterPro" id="IPR035906">
    <property type="entry name" value="MetI-like_sf"/>
</dbReference>
<evidence type="ECO:0000256" key="6">
    <source>
        <dbReference type="ARBA" id="ARBA00023136"/>
    </source>
</evidence>
<evidence type="ECO:0000256" key="4">
    <source>
        <dbReference type="ARBA" id="ARBA00022692"/>
    </source>
</evidence>
<evidence type="ECO:0000256" key="5">
    <source>
        <dbReference type="ARBA" id="ARBA00022989"/>
    </source>
</evidence>
<keyword evidence="2 7" id="KW-0813">Transport</keyword>
<feature type="transmembrane region" description="Helical" evidence="7">
    <location>
        <begin position="272"/>
        <end position="292"/>
    </location>
</feature>
<evidence type="ECO:0000259" key="9">
    <source>
        <dbReference type="PROSITE" id="PS50928"/>
    </source>
</evidence>
<dbReference type="InterPro" id="IPR000515">
    <property type="entry name" value="MetI-like"/>
</dbReference>
<feature type="transmembrane region" description="Helical" evidence="7">
    <location>
        <begin position="138"/>
        <end position="157"/>
    </location>
</feature>
<evidence type="ECO:0000256" key="8">
    <source>
        <dbReference type="SAM" id="MobiDB-lite"/>
    </source>
</evidence>
<dbReference type="EMBL" id="JBHUOG010000002">
    <property type="protein sequence ID" value="MFD2794926.1"/>
    <property type="molecule type" value="Genomic_DNA"/>
</dbReference>
<evidence type="ECO:0000256" key="3">
    <source>
        <dbReference type="ARBA" id="ARBA00022475"/>
    </source>
</evidence>
<evidence type="ECO:0000256" key="1">
    <source>
        <dbReference type="ARBA" id="ARBA00004651"/>
    </source>
</evidence>
<evidence type="ECO:0000313" key="10">
    <source>
        <dbReference type="EMBL" id="MFD2794926.1"/>
    </source>
</evidence>
<keyword evidence="11" id="KW-1185">Reference proteome</keyword>
<protein>
    <submittedName>
        <fullName evidence="10">Carbohydrate ABC transporter permease</fullName>
    </submittedName>
</protein>
<feature type="region of interest" description="Disordered" evidence="8">
    <location>
        <begin position="1"/>
        <end position="33"/>
    </location>
</feature>
<comment type="similarity">
    <text evidence="7">Belongs to the binding-protein-dependent transport system permease family.</text>
</comment>
<feature type="transmembrane region" description="Helical" evidence="7">
    <location>
        <begin position="213"/>
        <end position="236"/>
    </location>
</feature>
<keyword evidence="6 7" id="KW-0472">Membrane</keyword>
<reference evidence="11" key="1">
    <citation type="journal article" date="2019" name="Int. J. Syst. Evol. Microbiol.">
        <title>The Global Catalogue of Microorganisms (GCM) 10K type strain sequencing project: providing services to taxonomists for standard genome sequencing and annotation.</title>
        <authorList>
            <consortium name="The Broad Institute Genomics Platform"/>
            <consortium name="The Broad Institute Genome Sequencing Center for Infectious Disease"/>
            <person name="Wu L."/>
            <person name="Ma J."/>
        </authorList>
    </citation>
    <scope>NUCLEOTIDE SEQUENCE [LARGE SCALE GENOMIC DNA]</scope>
    <source>
        <strain evidence="11">CCM 7044</strain>
    </source>
</reference>
<accession>A0ABW5VUG4</accession>
<feature type="domain" description="ABC transmembrane type-1" evidence="9">
    <location>
        <begin position="101"/>
        <end position="293"/>
    </location>
</feature>
<gene>
    <name evidence="10" type="ORF">ACFS27_15305</name>
</gene>
<dbReference type="PANTHER" id="PTHR43744">
    <property type="entry name" value="ABC TRANSPORTER PERMEASE PROTEIN MG189-RELATED-RELATED"/>
    <property type="match status" value="1"/>
</dbReference>
<proteinExistence type="inferred from homology"/>
<feature type="transmembrane region" description="Helical" evidence="7">
    <location>
        <begin position="169"/>
        <end position="192"/>
    </location>
</feature>
<dbReference type="SUPFAM" id="SSF161098">
    <property type="entry name" value="MetI-like"/>
    <property type="match status" value="1"/>
</dbReference>
<dbReference type="RefSeq" id="WP_377184478.1">
    <property type="nucleotide sequence ID" value="NZ_JBHUOG010000002.1"/>
</dbReference>
<dbReference type="Pfam" id="PF00528">
    <property type="entry name" value="BPD_transp_1"/>
    <property type="match status" value="1"/>
</dbReference>
<keyword evidence="3" id="KW-1003">Cell membrane</keyword>
<evidence type="ECO:0000256" key="7">
    <source>
        <dbReference type="RuleBase" id="RU363032"/>
    </source>
</evidence>
<sequence>MTAAEPTQRTGPTQRTTSGAARAARRNGRKKTFRGTRQVKHLVLLVGALVMLYPLLWLLKSTVTPEDQILSSFSIVPSGFTGENFAQGWASGAAGGFPSYIVNSLIVVVGCVIGNLVSCSLAAYAFARLEFRFKNTMFALMLAGIMLPYHVIAVPQYVEFSEAGLVGTFWPLILPKLLATDSFFIFLMVQFLRGLPKELDEAAALDGAGPLRTFVSVILPLMRPALITTTIFTFIWNWNDFFSPLIYLTDPTQYTVPIGLNSLVSSESGAGLGPLFAMSVVSLVPVVAFFIFTQRYIIRGIATTGLKG</sequence>
<feature type="transmembrane region" description="Helical" evidence="7">
    <location>
        <begin position="100"/>
        <end position="126"/>
    </location>
</feature>
<feature type="compositionally biased region" description="Basic residues" evidence="8">
    <location>
        <begin position="23"/>
        <end position="33"/>
    </location>
</feature>
<keyword evidence="4 7" id="KW-0812">Transmembrane</keyword>
<dbReference type="CDD" id="cd06261">
    <property type="entry name" value="TM_PBP2"/>
    <property type="match status" value="1"/>
</dbReference>
<dbReference type="PROSITE" id="PS50928">
    <property type="entry name" value="ABC_TM1"/>
    <property type="match status" value="1"/>
</dbReference>
<name>A0ABW5VUG4_9MICO</name>
<feature type="compositionally biased region" description="Low complexity" evidence="8">
    <location>
        <begin position="1"/>
        <end position="22"/>
    </location>
</feature>
<comment type="subcellular location">
    <subcellularLocation>
        <location evidence="1 7">Cell membrane</location>
        <topology evidence="1 7">Multi-pass membrane protein</topology>
    </subcellularLocation>
</comment>
<dbReference type="PANTHER" id="PTHR43744:SF6">
    <property type="entry name" value="ABC TRANSPORTER PERMEASE PROTEIN YESQ-RELATED"/>
    <property type="match status" value="1"/>
</dbReference>
<dbReference type="Proteomes" id="UP001597479">
    <property type="component" value="Unassembled WGS sequence"/>
</dbReference>
<keyword evidence="5 7" id="KW-1133">Transmembrane helix</keyword>
<organism evidence="10 11">
    <name type="scientific">Promicromonospora vindobonensis</name>
    <dbReference type="NCBI Taxonomy" id="195748"/>
    <lineage>
        <taxon>Bacteria</taxon>
        <taxon>Bacillati</taxon>
        <taxon>Actinomycetota</taxon>
        <taxon>Actinomycetes</taxon>
        <taxon>Micrococcales</taxon>
        <taxon>Promicromonosporaceae</taxon>
        <taxon>Promicromonospora</taxon>
    </lineage>
</organism>
<evidence type="ECO:0000313" key="11">
    <source>
        <dbReference type="Proteomes" id="UP001597479"/>
    </source>
</evidence>